<dbReference type="Pfam" id="PF04248">
    <property type="entry name" value="NTP_transf_9"/>
    <property type="match status" value="2"/>
</dbReference>
<feature type="non-terminal residue" evidence="2">
    <location>
        <position position="1"/>
    </location>
</feature>
<sequence>VSENAVWSYPEPVDECPNIADYVAFYWDCVDAWYEEEEQVLGHLRDPYHRIDCLNSARHVEVLVNGVKVADTVRPVLLFETGMGTRYYIPAIDVDMSALEPTETSTTCPYKGPARYWTITACGKSFEDYAWQVSAPLPEAFKIADHLCFYDDRD</sequence>
<dbReference type="Gene3D" id="2.170.150.40">
    <property type="entry name" value="Domain of unknown function (DUF427)"/>
    <property type="match status" value="2"/>
</dbReference>
<accession>A0A383AK57</accession>
<evidence type="ECO:0000313" key="2">
    <source>
        <dbReference type="EMBL" id="SVE07565.1"/>
    </source>
</evidence>
<name>A0A383AK57_9ZZZZ</name>
<dbReference type="InterPro" id="IPR038694">
    <property type="entry name" value="DUF427_sf"/>
</dbReference>
<feature type="domain" description="DUF427" evidence="1">
    <location>
        <begin position="2"/>
        <end position="28"/>
    </location>
</feature>
<feature type="non-terminal residue" evidence="2">
    <location>
        <position position="154"/>
    </location>
</feature>
<organism evidence="2">
    <name type="scientific">marine metagenome</name>
    <dbReference type="NCBI Taxonomy" id="408172"/>
    <lineage>
        <taxon>unclassified sequences</taxon>
        <taxon>metagenomes</taxon>
        <taxon>ecological metagenomes</taxon>
    </lineage>
</organism>
<dbReference type="InterPro" id="IPR007361">
    <property type="entry name" value="DUF427"/>
</dbReference>
<feature type="domain" description="DUF427" evidence="1">
    <location>
        <begin position="60"/>
        <end position="151"/>
    </location>
</feature>
<proteinExistence type="predicted"/>
<reference evidence="2" key="1">
    <citation type="submission" date="2018-05" db="EMBL/GenBank/DDBJ databases">
        <authorList>
            <person name="Lanie J.A."/>
            <person name="Ng W.-L."/>
            <person name="Kazmierczak K.M."/>
            <person name="Andrzejewski T.M."/>
            <person name="Davidsen T.M."/>
            <person name="Wayne K.J."/>
            <person name="Tettelin H."/>
            <person name="Glass J.I."/>
            <person name="Rusch D."/>
            <person name="Podicherti R."/>
            <person name="Tsui H.-C.T."/>
            <person name="Winkler M.E."/>
        </authorList>
    </citation>
    <scope>NUCLEOTIDE SEQUENCE</scope>
</reference>
<dbReference type="PANTHER" id="PTHR34310">
    <property type="entry name" value="DUF427 DOMAIN PROTEIN (AFU_ORTHOLOGUE AFUA_3G02220)"/>
    <property type="match status" value="1"/>
</dbReference>
<evidence type="ECO:0000259" key="1">
    <source>
        <dbReference type="Pfam" id="PF04248"/>
    </source>
</evidence>
<protein>
    <recommendedName>
        <fullName evidence="1">DUF427 domain-containing protein</fullName>
    </recommendedName>
</protein>
<dbReference type="PANTHER" id="PTHR34310:SF9">
    <property type="entry name" value="BLR5716 PROTEIN"/>
    <property type="match status" value="1"/>
</dbReference>
<dbReference type="EMBL" id="UINC01192428">
    <property type="protein sequence ID" value="SVE07565.1"/>
    <property type="molecule type" value="Genomic_DNA"/>
</dbReference>
<dbReference type="AlphaFoldDB" id="A0A383AK57"/>
<gene>
    <name evidence="2" type="ORF">METZ01_LOCUS460419</name>
</gene>